<dbReference type="InterPro" id="IPR007269">
    <property type="entry name" value="ICMT_MeTrfase"/>
</dbReference>
<dbReference type="EMBL" id="WMEY01000002">
    <property type="protein sequence ID" value="MYL63320.1"/>
    <property type="molecule type" value="Genomic_DNA"/>
</dbReference>
<sequence length="182" mass="20918">MGLLFAGIFSILVIQRLGELMLAKSNERWMKERGAKEIGQNHYKYIVMLHISFLLAVGIETILRGFSLSIIWSIMLGIFVLAQFLRFWTIKSLGRFWNTKIIVLPDANVIKKGPYRYIKHPNYIIVALEIISLPLIFSSYITAIVFTLLNGILLLKVRIPIEEKALTDVTDYRVVFSNVNED</sequence>
<evidence type="ECO:0000256" key="2">
    <source>
        <dbReference type="ARBA" id="ARBA00022692"/>
    </source>
</evidence>
<dbReference type="GO" id="GO:0032259">
    <property type="term" value="P:methylation"/>
    <property type="evidence" value="ECO:0007669"/>
    <property type="project" value="UniProtKB-KW"/>
</dbReference>
<name>A0A845EXN3_9BACL</name>
<dbReference type="RefSeq" id="WP_160918944.1">
    <property type="nucleotide sequence ID" value="NZ_WMEY01000002.1"/>
</dbReference>
<dbReference type="Pfam" id="PF04140">
    <property type="entry name" value="ICMT"/>
    <property type="match status" value="1"/>
</dbReference>
<protein>
    <submittedName>
        <fullName evidence="6">Isoprenylcysteine carboxyl methyltransferase</fullName>
    </submittedName>
</protein>
<dbReference type="InterPro" id="IPR052527">
    <property type="entry name" value="Metal_cation-efflux_comp"/>
</dbReference>
<organism evidence="6 7">
    <name type="scientific">Guptibacillus hwajinpoensis</name>
    <dbReference type="NCBI Taxonomy" id="208199"/>
    <lineage>
        <taxon>Bacteria</taxon>
        <taxon>Bacillati</taxon>
        <taxon>Bacillota</taxon>
        <taxon>Bacilli</taxon>
        <taxon>Bacillales</taxon>
        <taxon>Guptibacillaceae</taxon>
        <taxon>Guptibacillus</taxon>
    </lineage>
</organism>
<feature type="transmembrane region" description="Helical" evidence="5">
    <location>
        <begin position="42"/>
        <end position="63"/>
    </location>
</feature>
<keyword evidence="3 5" id="KW-1133">Transmembrane helix</keyword>
<evidence type="ECO:0000256" key="3">
    <source>
        <dbReference type="ARBA" id="ARBA00022989"/>
    </source>
</evidence>
<dbReference type="Proteomes" id="UP000447833">
    <property type="component" value="Unassembled WGS sequence"/>
</dbReference>
<dbReference type="PANTHER" id="PTHR43847">
    <property type="entry name" value="BLL3993 PROTEIN"/>
    <property type="match status" value="1"/>
</dbReference>
<keyword evidence="4 5" id="KW-0472">Membrane</keyword>
<proteinExistence type="predicted"/>
<evidence type="ECO:0000313" key="6">
    <source>
        <dbReference type="EMBL" id="MYL63320.1"/>
    </source>
</evidence>
<comment type="caution">
    <text evidence="6">The sequence shown here is derived from an EMBL/GenBank/DDBJ whole genome shotgun (WGS) entry which is preliminary data.</text>
</comment>
<gene>
    <name evidence="6" type="ORF">GLW07_08115</name>
</gene>
<dbReference type="GO" id="GO:0004671">
    <property type="term" value="F:protein C-terminal S-isoprenylcysteine carboxyl O-methyltransferase activity"/>
    <property type="evidence" value="ECO:0007669"/>
    <property type="project" value="InterPro"/>
</dbReference>
<accession>A0A845EXN3</accession>
<evidence type="ECO:0000313" key="7">
    <source>
        <dbReference type="Proteomes" id="UP000447833"/>
    </source>
</evidence>
<dbReference type="Gene3D" id="1.20.120.1630">
    <property type="match status" value="1"/>
</dbReference>
<evidence type="ECO:0000256" key="1">
    <source>
        <dbReference type="ARBA" id="ARBA00004141"/>
    </source>
</evidence>
<feature type="transmembrane region" description="Helical" evidence="5">
    <location>
        <begin position="70"/>
        <end position="88"/>
    </location>
</feature>
<evidence type="ECO:0000256" key="5">
    <source>
        <dbReference type="SAM" id="Phobius"/>
    </source>
</evidence>
<dbReference type="GO" id="GO:0016020">
    <property type="term" value="C:membrane"/>
    <property type="evidence" value="ECO:0007669"/>
    <property type="project" value="UniProtKB-SubCell"/>
</dbReference>
<feature type="transmembrane region" description="Helical" evidence="5">
    <location>
        <begin position="123"/>
        <end position="149"/>
    </location>
</feature>
<dbReference type="AlphaFoldDB" id="A0A845EXN3"/>
<keyword evidence="6" id="KW-0489">Methyltransferase</keyword>
<keyword evidence="2 5" id="KW-0812">Transmembrane</keyword>
<keyword evidence="6" id="KW-0808">Transferase</keyword>
<evidence type="ECO:0000256" key="4">
    <source>
        <dbReference type="ARBA" id="ARBA00023136"/>
    </source>
</evidence>
<reference evidence="6 7" key="1">
    <citation type="submission" date="2019-11" db="EMBL/GenBank/DDBJ databases">
        <title>Genome sequences of 17 halophilic strains isolated from different environments.</title>
        <authorList>
            <person name="Furrow R.E."/>
        </authorList>
    </citation>
    <scope>NUCLEOTIDE SEQUENCE [LARGE SCALE GENOMIC DNA]</scope>
    <source>
        <strain evidence="6 7">22506_14_FS</strain>
    </source>
</reference>
<comment type="subcellular location">
    <subcellularLocation>
        <location evidence="1">Membrane</location>
        <topology evidence="1">Multi-pass membrane protein</topology>
    </subcellularLocation>
</comment>
<dbReference type="PANTHER" id="PTHR43847:SF1">
    <property type="entry name" value="BLL3993 PROTEIN"/>
    <property type="match status" value="1"/>
</dbReference>